<dbReference type="InterPro" id="IPR016181">
    <property type="entry name" value="Acyl_CoA_acyltransferase"/>
</dbReference>
<dbReference type="InterPro" id="IPR019467">
    <property type="entry name" value="Hat1_N"/>
</dbReference>
<reference evidence="12" key="1">
    <citation type="submission" date="2009-08" db="EMBL/GenBank/DDBJ databases">
        <title>Annotation of Salpingoeca rosetta.</title>
        <authorList>
            <consortium name="The Broad Institute Genome Sequencing Platform"/>
            <person name="Russ C."/>
            <person name="Cuomo C."/>
            <person name="Burger G."/>
            <person name="Gray M.W."/>
            <person name="Holland P.W.H."/>
            <person name="King N."/>
            <person name="Lang F.B.F."/>
            <person name="Roger A.J."/>
            <person name="Ruiz-Trillo I."/>
            <person name="Young S.K."/>
            <person name="Zeng Q."/>
            <person name="Gargeya S."/>
            <person name="Alvarado L."/>
            <person name="Berlin A."/>
            <person name="Chapman S.B."/>
            <person name="Chen Z."/>
            <person name="Freedman E."/>
            <person name="Gellesch M."/>
            <person name="Goldberg J."/>
            <person name="Griggs A."/>
            <person name="Gujja S."/>
            <person name="Heilman E."/>
            <person name="Heiman D."/>
            <person name="Howarth C."/>
            <person name="Mehta T."/>
            <person name="Neiman D."/>
            <person name="Pearson M."/>
            <person name="Roberts A."/>
            <person name="Saif S."/>
            <person name="Shea T."/>
            <person name="Shenoy N."/>
            <person name="Sisk P."/>
            <person name="Stolte C."/>
            <person name="Sykes S."/>
            <person name="White J."/>
            <person name="Yandava C."/>
            <person name="Haas B."/>
            <person name="Nusbaum C."/>
            <person name="Birren B."/>
        </authorList>
    </citation>
    <scope>NUCLEOTIDE SEQUENCE [LARGE SCALE GENOMIC DNA]</scope>
    <source>
        <strain evidence="12">ATCC 50818</strain>
    </source>
</reference>
<evidence type="ECO:0000256" key="7">
    <source>
        <dbReference type="ARBA" id="ARBA00023315"/>
    </source>
</evidence>
<proteinExistence type="inferred from homology"/>
<keyword evidence="6" id="KW-0539">Nucleus</keyword>
<dbReference type="GO" id="GO:0000781">
    <property type="term" value="C:chromosome, telomeric region"/>
    <property type="evidence" value="ECO:0007669"/>
    <property type="project" value="GOC"/>
</dbReference>
<dbReference type="InterPro" id="IPR013523">
    <property type="entry name" value="Hist_AcTrfase_HAT1_C"/>
</dbReference>
<sequence length="468" mass="53502">MENQEKRAKLTAVDAADDDDGAVEVKQQERGAAKAAKARGVKFQLDEEQEAREIEKQRRAAIQKQYQEASATEDEEQLGPWLSWADQAINVTLVSSSKTLSKDVEVAAYHPEFTHQVIGETEKIYGYEDLQVEVMYSAGALSSYVGIDYEDRVDNEDKDAEPDNVIKSIIDWMPPTCTTDRSKFLQQCDADRKAFKPVGDVVFEGKGKQDETLQVYLASADTSGFVDYHSRAQTLAVWSIEQATWLDLTDTNWRVFYLFKKDTTDDGDVYSLLGFSTVYRYYVFPDKIRPRISQHLVLPPHQRRGYGTVLYEAVAAHLRTLDDVVDITVEAPVPAFEVIRDKIDCKECLKLPFVADFDFDTTGPQPFVDHVREKLKLSKKQGRHVYELLHFLAVVNGKASEETFLQRLKARLYRPHHHELAVKNKLRSKLSEQEQRLIDQQQQALKLTIEDQSKAVCRDYAARLQPKE</sequence>
<keyword evidence="7" id="KW-0012">Acyltransferase</keyword>
<evidence type="ECO:0000313" key="13">
    <source>
        <dbReference type="Proteomes" id="UP000007799"/>
    </source>
</evidence>
<dbReference type="eggNOG" id="KOG2696">
    <property type="taxonomic scope" value="Eukaryota"/>
</dbReference>
<evidence type="ECO:0000256" key="3">
    <source>
        <dbReference type="ARBA" id="ARBA00013184"/>
    </source>
</evidence>
<dbReference type="PANTHER" id="PTHR12046">
    <property type="entry name" value="HISTONE ACETYLTRANSFERASE TYPE B CATALYTIC SUBUNIT"/>
    <property type="match status" value="1"/>
</dbReference>
<evidence type="ECO:0000259" key="11">
    <source>
        <dbReference type="Pfam" id="PF21183"/>
    </source>
</evidence>
<keyword evidence="5" id="KW-0808">Transferase</keyword>
<dbReference type="SUPFAM" id="SSF55729">
    <property type="entry name" value="Acyl-CoA N-acyltransferases (Nat)"/>
    <property type="match status" value="1"/>
</dbReference>
<dbReference type="OrthoDB" id="10253098at2759"/>
<dbReference type="CDD" id="cd04301">
    <property type="entry name" value="NAT_SF"/>
    <property type="match status" value="1"/>
</dbReference>
<comment type="subcellular location">
    <subcellularLocation>
        <location evidence="1">Nucleus</location>
    </subcellularLocation>
</comment>
<dbReference type="GeneID" id="16072144"/>
<comment type="similarity">
    <text evidence="2">Belongs to the HAT1 family.</text>
</comment>
<dbReference type="STRING" id="946362.F2UGB3"/>
<evidence type="ECO:0000313" key="12">
    <source>
        <dbReference type="EMBL" id="EGD75663.1"/>
    </source>
</evidence>
<feature type="coiled-coil region" evidence="9">
    <location>
        <begin position="423"/>
        <end position="450"/>
    </location>
</feature>
<dbReference type="EC" id="2.3.1.48" evidence="3"/>
<dbReference type="KEGG" id="sre:PTSG_07782"/>
<evidence type="ECO:0000256" key="8">
    <source>
        <dbReference type="ARBA" id="ARBA00048017"/>
    </source>
</evidence>
<feature type="domain" description="Histone acetyltransferase type B catalytic subunit C-terminal" evidence="11">
    <location>
        <begin position="340"/>
        <end position="390"/>
    </location>
</feature>
<protein>
    <recommendedName>
        <fullName evidence="4">Histone acetyltransferase type B catalytic subunit</fullName>
        <ecNumber evidence="3">2.3.1.48</ecNumber>
    </recommendedName>
</protein>
<evidence type="ECO:0000256" key="1">
    <source>
        <dbReference type="ARBA" id="ARBA00004123"/>
    </source>
</evidence>
<dbReference type="Gene3D" id="3.40.630.30">
    <property type="match status" value="1"/>
</dbReference>
<name>F2UGB3_SALR5</name>
<organism evidence="13">
    <name type="scientific">Salpingoeca rosetta (strain ATCC 50818 / BSB-021)</name>
    <dbReference type="NCBI Taxonomy" id="946362"/>
    <lineage>
        <taxon>Eukaryota</taxon>
        <taxon>Choanoflagellata</taxon>
        <taxon>Craspedida</taxon>
        <taxon>Salpingoecidae</taxon>
        <taxon>Salpingoeca</taxon>
    </lineage>
</organism>
<dbReference type="GO" id="GO:0004402">
    <property type="term" value="F:histone acetyltransferase activity"/>
    <property type="evidence" value="ECO:0007669"/>
    <property type="project" value="InterPro"/>
</dbReference>
<dbReference type="InterPro" id="IPR048776">
    <property type="entry name" value="HAT1_C"/>
</dbReference>
<dbReference type="Pfam" id="PF10394">
    <property type="entry name" value="Hat1_N"/>
    <property type="match status" value="1"/>
</dbReference>
<accession>F2UGB3</accession>
<dbReference type="OMA" id="WTCDAND"/>
<dbReference type="EMBL" id="GL832973">
    <property type="protein sequence ID" value="EGD75663.1"/>
    <property type="molecule type" value="Genomic_DNA"/>
</dbReference>
<dbReference type="FunCoup" id="F2UGB3">
    <property type="interactions" value="1560"/>
</dbReference>
<evidence type="ECO:0000256" key="5">
    <source>
        <dbReference type="ARBA" id="ARBA00022679"/>
    </source>
</evidence>
<dbReference type="Pfam" id="PF21183">
    <property type="entry name" value="HAT1_C"/>
    <property type="match status" value="1"/>
</dbReference>
<dbReference type="GO" id="GO:0031509">
    <property type="term" value="P:subtelomeric heterochromatin formation"/>
    <property type="evidence" value="ECO:0007669"/>
    <property type="project" value="InterPro"/>
</dbReference>
<evidence type="ECO:0000256" key="9">
    <source>
        <dbReference type="SAM" id="Coils"/>
    </source>
</evidence>
<dbReference type="AlphaFoldDB" id="F2UGB3"/>
<evidence type="ECO:0000259" key="10">
    <source>
        <dbReference type="Pfam" id="PF10394"/>
    </source>
</evidence>
<dbReference type="Gene3D" id="3.90.360.10">
    <property type="entry name" value="Histone acetyl transferase 1 (HAT1), N-terminal domain"/>
    <property type="match status" value="1"/>
</dbReference>
<dbReference type="InterPro" id="IPR037113">
    <property type="entry name" value="Hat1_N_sf"/>
</dbReference>
<gene>
    <name evidence="12" type="ORF">PTSG_07782</name>
</gene>
<evidence type="ECO:0000256" key="4">
    <source>
        <dbReference type="ARBA" id="ARBA00021268"/>
    </source>
</evidence>
<evidence type="ECO:0000256" key="2">
    <source>
        <dbReference type="ARBA" id="ARBA00010543"/>
    </source>
</evidence>
<dbReference type="GO" id="GO:0005634">
    <property type="term" value="C:nucleus"/>
    <property type="evidence" value="ECO:0007669"/>
    <property type="project" value="UniProtKB-SubCell"/>
</dbReference>
<dbReference type="InParanoid" id="F2UGB3"/>
<comment type="catalytic activity">
    <reaction evidence="8">
        <text>L-lysyl-[protein] + acetyl-CoA = N(6)-acetyl-L-lysyl-[protein] + CoA + H(+)</text>
        <dbReference type="Rhea" id="RHEA:45948"/>
        <dbReference type="Rhea" id="RHEA-COMP:9752"/>
        <dbReference type="Rhea" id="RHEA-COMP:10731"/>
        <dbReference type="ChEBI" id="CHEBI:15378"/>
        <dbReference type="ChEBI" id="CHEBI:29969"/>
        <dbReference type="ChEBI" id="CHEBI:57287"/>
        <dbReference type="ChEBI" id="CHEBI:57288"/>
        <dbReference type="ChEBI" id="CHEBI:61930"/>
        <dbReference type="EC" id="2.3.1.48"/>
    </reaction>
</comment>
<dbReference type="Proteomes" id="UP000007799">
    <property type="component" value="Unassembled WGS sequence"/>
</dbReference>
<dbReference type="GO" id="GO:0042393">
    <property type="term" value="F:histone binding"/>
    <property type="evidence" value="ECO:0007669"/>
    <property type="project" value="InterPro"/>
</dbReference>
<keyword evidence="13" id="KW-1185">Reference proteome</keyword>
<dbReference type="InterPro" id="IPR017380">
    <property type="entry name" value="Hist_AcTrfase_B-typ_cat-su"/>
</dbReference>
<feature type="domain" description="Histone acetyl transferase HAT1 N-terminal" evidence="10">
    <location>
        <begin position="81"/>
        <end position="241"/>
    </location>
</feature>
<dbReference type="Gene3D" id="1.10.10.390">
    <property type="match status" value="1"/>
</dbReference>
<evidence type="ECO:0000256" key="6">
    <source>
        <dbReference type="ARBA" id="ARBA00023242"/>
    </source>
</evidence>
<keyword evidence="9" id="KW-0175">Coiled coil</keyword>
<dbReference type="RefSeq" id="XP_004991584.1">
    <property type="nucleotide sequence ID" value="XM_004991527.1"/>
</dbReference>